<gene>
    <name evidence="1" type="ORF">CAP_7841</name>
</gene>
<dbReference type="AlphaFoldDB" id="A0A017SYS6"/>
<organism evidence="1 2">
    <name type="scientific">Chondromyces apiculatus DSM 436</name>
    <dbReference type="NCBI Taxonomy" id="1192034"/>
    <lineage>
        <taxon>Bacteria</taxon>
        <taxon>Pseudomonadati</taxon>
        <taxon>Myxococcota</taxon>
        <taxon>Polyangia</taxon>
        <taxon>Polyangiales</taxon>
        <taxon>Polyangiaceae</taxon>
        <taxon>Chondromyces</taxon>
    </lineage>
</organism>
<evidence type="ECO:0000313" key="1">
    <source>
        <dbReference type="EMBL" id="EYF01775.1"/>
    </source>
</evidence>
<comment type="caution">
    <text evidence="1">The sequence shown here is derived from an EMBL/GenBank/DDBJ whole genome shotgun (WGS) entry which is preliminary data.</text>
</comment>
<keyword evidence="2" id="KW-1185">Reference proteome</keyword>
<dbReference type="Proteomes" id="UP000019678">
    <property type="component" value="Unassembled WGS sequence"/>
</dbReference>
<proteinExistence type="predicted"/>
<reference evidence="1 2" key="1">
    <citation type="submission" date="2013-05" db="EMBL/GenBank/DDBJ databases">
        <title>Genome assembly of Chondromyces apiculatus DSM 436.</title>
        <authorList>
            <person name="Sharma G."/>
            <person name="Khatri I."/>
            <person name="Kaur C."/>
            <person name="Mayilraj S."/>
            <person name="Subramanian S."/>
        </authorList>
    </citation>
    <scope>NUCLEOTIDE SEQUENCE [LARGE SCALE GENOMIC DNA]</scope>
    <source>
        <strain evidence="1 2">DSM 436</strain>
    </source>
</reference>
<name>A0A017SYS6_9BACT</name>
<protein>
    <submittedName>
        <fullName evidence="1">Uncharacterized protein</fullName>
    </submittedName>
</protein>
<dbReference type="EMBL" id="ASRX01000072">
    <property type="protein sequence ID" value="EYF01775.1"/>
    <property type="molecule type" value="Genomic_DNA"/>
</dbReference>
<sequence>MDHHGGTPSVLPSSPLIPVASLPGFVTAPPAPRGPCSRVRST</sequence>
<accession>A0A017SYS6</accession>
<evidence type="ECO:0000313" key="2">
    <source>
        <dbReference type="Proteomes" id="UP000019678"/>
    </source>
</evidence>